<dbReference type="InterPro" id="IPR014036">
    <property type="entry name" value="DeoR-like_C"/>
</dbReference>
<sequence>MQRSERQRVIIRAVDSGERSVGELVTLTGASAISIRRDLTELAEQGALRRVRGGAAPVATRGSEYPFAIRRSEDATEKTELARTAAAMISPGDSVLIDNGTTALAVAEELAGLGITAFALSLYAAAALARTPGNEVIVPGGPVGHDDLAFTGAGAAEAVRAMRFDVAILGACAADPETGLTVARWGDAQVKRAAIASSRRVVLVSTPEKFSRTAAHRFATFRDLDTIVTLPDVPPAVAYEAREAGVAVVTTTREAHETDSRPKDAE</sequence>
<dbReference type="Gene3D" id="3.40.50.1360">
    <property type="match status" value="1"/>
</dbReference>
<gene>
    <name evidence="7" type="ORF">C1I64_07515</name>
</gene>
<dbReference type="AlphaFoldDB" id="A0A3Q9UXW7"/>
<dbReference type="GO" id="GO:0003700">
    <property type="term" value="F:DNA-binding transcription factor activity"/>
    <property type="evidence" value="ECO:0007669"/>
    <property type="project" value="InterPro"/>
</dbReference>
<keyword evidence="4" id="KW-0804">Transcription</keyword>
<dbReference type="SMART" id="SM01134">
    <property type="entry name" value="DeoRC"/>
    <property type="match status" value="1"/>
</dbReference>
<keyword evidence="3" id="KW-0805">Transcription regulation</keyword>
<dbReference type="InterPro" id="IPR050313">
    <property type="entry name" value="Carb_Metab_HTH_regulators"/>
</dbReference>
<dbReference type="SUPFAM" id="SSF100950">
    <property type="entry name" value="NagB/RpiA/CoA transferase-like"/>
    <property type="match status" value="1"/>
</dbReference>
<evidence type="ECO:0000256" key="4">
    <source>
        <dbReference type="ARBA" id="ARBA00023163"/>
    </source>
</evidence>
<evidence type="ECO:0000256" key="2">
    <source>
        <dbReference type="ARBA" id="ARBA00022491"/>
    </source>
</evidence>
<dbReference type="Pfam" id="PF08220">
    <property type="entry name" value="HTH_DeoR"/>
    <property type="match status" value="1"/>
</dbReference>
<dbReference type="PROSITE" id="PS51000">
    <property type="entry name" value="HTH_DEOR_2"/>
    <property type="match status" value="1"/>
</dbReference>
<dbReference type="EMBL" id="CP028137">
    <property type="protein sequence ID" value="AZZ51912.1"/>
    <property type="molecule type" value="Genomic_DNA"/>
</dbReference>
<evidence type="ECO:0000256" key="5">
    <source>
        <dbReference type="ARBA" id="ARBA00024937"/>
    </source>
</evidence>
<organism evidence="7 8">
    <name type="scientific">Rathayibacter festucae DSM 15932</name>
    <dbReference type="NCBI Taxonomy" id="1328866"/>
    <lineage>
        <taxon>Bacteria</taxon>
        <taxon>Bacillati</taxon>
        <taxon>Actinomycetota</taxon>
        <taxon>Actinomycetes</taxon>
        <taxon>Micrococcales</taxon>
        <taxon>Microbacteriaceae</taxon>
        <taxon>Rathayibacter</taxon>
    </lineage>
</organism>
<dbReference type="InterPro" id="IPR037171">
    <property type="entry name" value="NagB/RpiA_transferase-like"/>
</dbReference>
<dbReference type="PANTHER" id="PTHR30363:SF4">
    <property type="entry name" value="GLYCEROL-3-PHOSPHATE REGULON REPRESSOR"/>
    <property type="match status" value="1"/>
</dbReference>
<accession>A0A3Q9UXW7</accession>
<evidence type="ECO:0000313" key="8">
    <source>
        <dbReference type="Proteomes" id="UP000285317"/>
    </source>
</evidence>
<dbReference type="SMART" id="SM00420">
    <property type="entry name" value="HTH_DEOR"/>
    <property type="match status" value="1"/>
</dbReference>
<dbReference type="InterPro" id="IPR001034">
    <property type="entry name" value="DeoR_HTH"/>
</dbReference>
<evidence type="ECO:0000256" key="3">
    <source>
        <dbReference type="ARBA" id="ARBA00023015"/>
    </source>
</evidence>
<evidence type="ECO:0000256" key="1">
    <source>
        <dbReference type="ARBA" id="ARBA00021390"/>
    </source>
</evidence>
<dbReference type="PRINTS" id="PR00037">
    <property type="entry name" value="HTHLACR"/>
</dbReference>
<reference evidence="7 8" key="1">
    <citation type="submission" date="2018-03" db="EMBL/GenBank/DDBJ databases">
        <title>Bacteriophage NCPPB3778 and a type I-E CRISPR drive the evolution of the US Biological Select Agent, Rathayibacter toxicus.</title>
        <authorList>
            <person name="Davis E.W.II."/>
            <person name="Tabima J.F."/>
            <person name="Weisberg A.J."/>
            <person name="Dantas Lopes L."/>
            <person name="Wiseman M.S."/>
            <person name="Wiseman M.S."/>
            <person name="Pupko T."/>
            <person name="Belcher M.S."/>
            <person name="Sechler A.J."/>
            <person name="Tancos M.A."/>
            <person name="Schroeder B.K."/>
            <person name="Murray T.D."/>
            <person name="Luster D.G."/>
            <person name="Schneider W.L."/>
            <person name="Rogers E."/>
            <person name="Andreote F.D."/>
            <person name="Grunwald N.J."/>
            <person name="Putnam M.L."/>
            <person name="Chang J.H."/>
        </authorList>
    </citation>
    <scope>NUCLEOTIDE SEQUENCE [LARGE SCALE GENOMIC DNA]</scope>
    <source>
        <strain evidence="7 8">DSM 15932</strain>
    </source>
</reference>
<dbReference type="InterPro" id="IPR036390">
    <property type="entry name" value="WH_DNA-bd_sf"/>
</dbReference>
<dbReference type="PANTHER" id="PTHR30363">
    <property type="entry name" value="HTH-TYPE TRANSCRIPTIONAL REGULATOR SRLR-RELATED"/>
    <property type="match status" value="1"/>
</dbReference>
<comment type="function">
    <text evidence="5">Repressor of the lactose catabolism operon. Galactose-6-phosphate is the inducer.</text>
</comment>
<dbReference type="KEGG" id="rfs:C1I64_07515"/>
<evidence type="ECO:0000259" key="6">
    <source>
        <dbReference type="PROSITE" id="PS51000"/>
    </source>
</evidence>
<dbReference type="Proteomes" id="UP000285317">
    <property type="component" value="Chromosome"/>
</dbReference>
<name>A0A3Q9UXW7_9MICO</name>
<dbReference type="Pfam" id="PF00455">
    <property type="entry name" value="DeoRC"/>
    <property type="match status" value="1"/>
</dbReference>
<feature type="domain" description="HTH deoR-type" evidence="6">
    <location>
        <begin position="2"/>
        <end position="57"/>
    </location>
</feature>
<dbReference type="SUPFAM" id="SSF46785">
    <property type="entry name" value="Winged helix' DNA-binding domain"/>
    <property type="match status" value="1"/>
</dbReference>
<proteinExistence type="predicted"/>
<protein>
    <recommendedName>
        <fullName evidence="1">Lactose phosphotransferase system repressor</fullName>
    </recommendedName>
</protein>
<keyword evidence="2" id="KW-0678">Repressor</keyword>
<evidence type="ECO:0000313" key="7">
    <source>
        <dbReference type="EMBL" id="AZZ51912.1"/>
    </source>
</evidence>